<evidence type="ECO:0000313" key="1">
    <source>
        <dbReference type="EMBL" id="PRQ45319.1"/>
    </source>
</evidence>
<dbReference type="Proteomes" id="UP000238479">
    <property type="component" value="Chromosome 3"/>
</dbReference>
<accession>A0A2P6RFV6</accession>
<keyword evidence="2" id="KW-1185">Reference proteome</keyword>
<organism evidence="1 2">
    <name type="scientific">Rosa chinensis</name>
    <name type="common">China rose</name>
    <dbReference type="NCBI Taxonomy" id="74649"/>
    <lineage>
        <taxon>Eukaryota</taxon>
        <taxon>Viridiplantae</taxon>
        <taxon>Streptophyta</taxon>
        <taxon>Embryophyta</taxon>
        <taxon>Tracheophyta</taxon>
        <taxon>Spermatophyta</taxon>
        <taxon>Magnoliopsida</taxon>
        <taxon>eudicotyledons</taxon>
        <taxon>Gunneridae</taxon>
        <taxon>Pentapetalae</taxon>
        <taxon>rosids</taxon>
        <taxon>fabids</taxon>
        <taxon>Rosales</taxon>
        <taxon>Rosaceae</taxon>
        <taxon>Rosoideae</taxon>
        <taxon>Rosoideae incertae sedis</taxon>
        <taxon>Rosa</taxon>
    </lineage>
</organism>
<dbReference type="Gramene" id="PRQ45319">
    <property type="protein sequence ID" value="PRQ45319"/>
    <property type="gene ID" value="RchiOBHm_Chr3g0488891"/>
</dbReference>
<sequence>MFLSSQIIHALNRDGESTTRGPNFLRKPLRIPATPAIDWTACDKIFAACLGGLRRHPQFITISVSAVCWARFQSVSEGIIRPLNRVLFVLMSGSVATEFGLA</sequence>
<reference evidence="1 2" key="1">
    <citation type="journal article" date="2018" name="Nat. Genet.">
        <title>The Rosa genome provides new insights in the design of modern roses.</title>
        <authorList>
            <person name="Bendahmane M."/>
        </authorList>
    </citation>
    <scope>NUCLEOTIDE SEQUENCE [LARGE SCALE GENOMIC DNA]</scope>
    <source>
        <strain evidence="2">cv. Old Blush</strain>
    </source>
</reference>
<name>A0A2P6RFV6_ROSCH</name>
<gene>
    <name evidence="1" type="ORF">RchiOBHm_Chr3g0488891</name>
</gene>
<comment type="caution">
    <text evidence="1">The sequence shown here is derived from an EMBL/GenBank/DDBJ whole genome shotgun (WGS) entry which is preliminary data.</text>
</comment>
<dbReference type="EMBL" id="PDCK01000041">
    <property type="protein sequence ID" value="PRQ45319.1"/>
    <property type="molecule type" value="Genomic_DNA"/>
</dbReference>
<evidence type="ECO:0000313" key="2">
    <source>
        <dbReference type="Proteomes" id="UP000238479"/>
    </source>
</evidence>
<proteinExistence type="predicted"/>
<protein>
    <submittedName>
        <fullName evidence="1">Uncharacterized protein</fullName>
    </submittedName>
</protein>
<dbReference type="AlphaFoldDB" id="A0A2P6RFV6"/>